<organism evidence="2">
    <name type="scientific">Rhizophora mucronata</name>
    <name type="common">Asiatic mangrove</name>
    <dbReference type="NCBI Taxonomy" id="61149"/>
    <lineage>
        <taxon>Eukaryota</taxon>
        <taxon>Viridiplantae</taxon>
        <taxon>Streptophyta</taxon>
        <taxon>Embryophyta</taxon>
        <taxon>Tracheophyta</taxon>
        <taxon>Spermatophyta</taxon>
        <taxon>Magnoliopsida</taxon>
        <taxon>eudicotyledons</taxon>
        <taxon>Gunneridae</taxon>
        <taxon>Pentapetalae</taxon>
        <taxon>rosids</taxon>
        <taxon>fabids</taxon>
        <taxon>Malpighiales</taxon>
        <taxon>Rhizophoraceae</taxon>
        <taxon>Rhizophora</taxon>
    </lineage>
</organism>
<dbReference type="AlphaFoldDB" id="A0A2P2Q4M2"/>
<sequence length="146" mass="16376">MASFFRESGGGGVVDAKQKRHKPRLDRRNAIKNIDYDASSSSSSPFQTSSSFDLDYKTSFRIKGIEGEFDLICQNLGFSGPEDFAIPTNVWEAQKDLSSSLISSRLRRNSAEADAVLDHYRAGDDTDFKTKKNHEEEEEEEGVKET</sequence>
<evidence type="ECO:0000313" key="2">
    <source>
        <dbReference type="EMBL" id="MBX61859.1"/>
    </source>
</evidence>
<feature type="compositionally biased region" description="Low complexity" evidence="1">
    <location>
        <begin position="39"/>
        <end position="51"/>
    </location>
</feature>
<dbReference type="EMBL" id="GGEC01081375">
    <property type="protein sequence ID" value="MBX61859.1"/>
    <property type="molecule type" value="Transcribed_RNA"/>
</dbReference>
<accession>A0A2P2Q4M2</accession>
<protein>
    <submittedName>
        <fullName evidence="2">Uncharacterized protein MANES_10G132600</fullName>
    </submittedName>
</protein>
<feature type="region of interest" description="Disordered" evidence="1">
    <location>
        <begin position="1"/>
        <end position="51"/>
    </location>
</feature>
<feature type="region of interest" description="Disordered" evidence="1">
    <location>
        <begin position="124"/>
        <end position="146"/>
    </location>
</feature>
<reference evidence="2" key="1">
    <citation type="submission" date="2018-02" db="EMBL/GenBank/DDBJ databases">
        <title>Rhizophora mucronata_Transcriptome.</title>
        <authorList>
            <person name="Meera S.P."/>
            <person name="Sreeshan A."/>
            <person name="Augustine A."/>
        </authorList>
    </citation>
    <scope>NUCLEOTIDE SEQUENCE</scope>
    <source>
        <tissue evidence="2">Leaf</tissue>
    </source>
</reference>
<proteinExistence type="predicted"/>
<feature type="compositionally biased region" description="Acidic residues" evidence="1">
    <location>
        <begin position="136"/>
        <end position="146"/>
    </location>
</feature>
<name>A0A2P2Q4M2_RHIMU</name>
<evidence type="ECO:0000256" key="1">
    <source>
        <dbReference type="SAM" id="MobiDB-lite"/>
    </source>
</evidence>
<feature type="compositionally biased region" description="Basic and acidic residues" evidence="1">
    <location>
        <begin position="124"/>
        <end position="135"/>
    </location>
</feature>